<feature type="region of interest" description="Disordered" evidence="7">
    <location>
        <begin position="584"/>
        <end position="615"/>
    </location>
</feature>
<dbReference type="Pfam" id="PF13191">
    <property type="entry name" value="AAA_16"/>
    <property type="match status" value="1"/>
</dbReference>
<sequence>MKDPRSAKRRRVSDQQVVDEDGDTAMRDEQETSPTPRRQVAGQESLGDLKEGTEDEGSPSTSRSARRRSSKAGQTPGQEGMSKPNAQGEDHADTPSRTGLRSSGRQRKAPQRFEDEVNNQTPARRSTTGQTGTTPRSTRKTRRTSETEGNAEESPQEPEDEDEEDDDDDEEEEDERKRKARVTRTRSTRPKRNTVRFDTAKEDTDGAAAPGYGSQQPPLADDYQDGLDELVSMQLQQNLTQQESQGPDEVAVVGTSLPSYAEAFRALSEAGLVDELRTLTSIVLEKLNGKRRIPLKGVENEYQKVEQLLEQTVSVGEGNSMLLLGSRGCGKTAMVETIISSLRREHKNDFHVVRLNGFLHTDDRLALREMWRQLGRETNTEDEAGKVGSYADTMATLLALLSHPEELFGSPENAETVTAAKSIVIILDEFDLFVTHPRQTLLYNLFDIAQARKAPVAVLGLTTKVDVTEMLEKRVKSRFSHRYVYVPLPRTFDTFSDICFAGLNLEESEVRDLLEGTDAEKHALVKSAGWNRLLEGWRVYLQGLWRDEAFQAHLQRIYHQSKSVKEFLTSALIGLGELHYSTYPTDHDHNNNNNALPPSLQIPTPTTFSSQSLSCPDPAPLPFSATATASSSSLPLSLLLAATRLAALFDPGLEAASFQAAGPLALSFPAAYAEYVRLLTAAKTSASVSGAAATPGRVWGRDVAREAWEKLVSWGLISPVGAGSGTADGRMFRVEISFEEVVAMAGSGGSLGKWWRDG</sequence>
<evidence type="ECO:0000256" key="3">
    <source>
        <dbReference type="ARBA" id="ARBA00019083"/>
    </source>
</evidence>
<dbReference type="RefSeq" id="XP_024703274.1">
    <property type="nucleotide sequence ID" value="XM_024847758.1"/>
</dbReference>
<dbReference type="PANTHER" id="PTHR12087:SF0">
    <property type="entry name" value="ORIGIN RECOGNITION COMPLEX SUBUNIT 4"/>
    <property type="match status" value="1"/>
</dbReference>
<dbReference type="InterPro" id="IPR003593">
    <property type="entry name" value="AAA+_ATPase"/>
</dbReference>
<dbReference type="Proteomes" id="UP000234275">
    <property type="component" value="Unassembled WGS sequence"/>
</dbReference>
<protein>
    <recommendedName>
        <fullName evidence="3">Origin recognition complex subunit 4</fullName>
    </recommendedName>
</protein>
<dbReference type="OrthoDB" id="343623at2759"/>
<keyword evidence="4" id="KW-0235">DNA replication</keyword>
<evidence type="ECO:0000256" key="5">
    <source>
        <dbReference type="ARBA" id="ARBA00023125"/>
    </source>
</evidence>
<feature type="compositionally biased region" description="Low complexity" evidence="7">
    <location>
        <begin position="124"/>
        <end position="136"/>
    </location>
</feature>
<evidence type="ECO:0000256" key="2">
    <source>
        <dbReference type="ARBA" id="ARBA00005334"/>
    </source>
</evidence>
<feature type="domain" description="AAA+ ATPase" evidence="8">
    <location>
        <begin position="317"/>
        <end position="489"/>
    </location>
</feature>
<feature type="region of interest" description="Disordered" evidence="7">
    <location>
        <begin position="1"/>
        <end position="219"/>
    </location>
</feature>
<dbReference type="InterPro" id="IPR016527">
    <property type="entry name" value="ORC4"/>
</dbReference>
<dbReference type="GO" id="GO:0003688">
    <property type="term" value="F:DNA replication origin binding"/>
    <property type="evidence" value="ECO:0007669"/>
    <property type="project" value="TreeGrafter"/>
</dbReference>
<keyword evidence="6" id="KW-0539">Nucleus</keyword>
<dbReference type="PANTHER" id="PTHR12087">
    <property type="entry name" value="ORIGIN RECOGNITION COMPLEX SUBUNIT 4"/>
    <property type="match status" value="1"/>
</dbReference>
<keyword evidence="5" id="KW-0238">DNA-binding</keyword>
<name>A0A2I2G517_9EURO</name>
<dbReference type="Pfam" id="PF14629">
    <property type="entry name" value="ORC4_C"/>
    <property type="match status" value="1"/>
</dbReference>
<dbReference type="InterPro" id="IPR027417">
    <property type="entry name" value="P-loop_NTPase"/>
</dbReference>
<dbReference type="GO" id="GO:0006270">
    <property type="term" value="P:DNA replication initiation"/>
    <property type="evidence" value="ECO:0007669"/>
    <property type="project" value="TreeGrafter"/>
</dbReference>
<feature type="compositionally biased region" description="Polar residues" evidence="7">
    <location>
        <begin position="591"/>
        <end position="614"/>
    </location>
</feature>
<reference evidence="9 10" key="1">
    <citation type="submission" date="2016-12" db="EMBL/GenBank/DDBJ databases">
        <title>The genomes of Aspergillus section Nigri reveals drivers in fungal speciation.</title>
        <authorList>
            <consortium name="DOE Joint Genome Institute"/>
            <person name="Vesth T.C."/>
            <person name="Nybo J."/>
            <person name="Theobald S."/>
            <person name="Brandl J."/>
            <person name="Frisvad J.C."/>
            <person name="Nielsen K.F."/>
            <person name="Lyhne E.K."/>
            <person name="Kogle M.E."/>
            <person name="Kuo A."/>
            <person name="Riley R."/>
            <person name="Clum A."/>
            <person name="Nolan M."/>
            <person name="Lipzen A."/>
            <person name="Salamov A."/>
            <person name="Henrissat B."/>
            <person name="Wiebenga A."/>
            <person name="De Vries R.P."/>
            <person name="Grigoriev I.V."/>
            <person name="Mortensen U.H."/>
            <person name="Andersen M.R."/>
            <person name="Baker S.E."/>
        </authorList>
    </citation>
    <scope>NUCLEOTIDE SEQUENCE [LARGE SCALE GENOMIC DNA]</scope>
    <source>
        <strain evidence="9 10">IBT 23096</strain>
    </source>
</reference>
<evidence type="ECO:0000313" key="10">
    <source>
        <dbReference type="Proteomes" id="UP000234275"/>
    </source>
</evidence>
<organism evidence="9 10">
    <name type="scientific">Aspergillus steynii IBT 23096</name>
    <dbReference type="NCBI Taxonomy" id="1392250"/>
    <lineage>
        <taxon>Eukaryota</taxon>
        <taxon>Fungi</taxon>
        <taxon>Dikarya</taxon>
        <taxon>Ascomycota</taxon>
        <taxon>Pezizomycotina</taxon>
        <taxon>Eurotiomycetes</taxon>
        <taxon>Eurotiomycetidae</taxon>
        <taxon>Eurotiales</taxon>
        <taxon>Aspergillaceae</taxon>
        <taxon>Aspergillus</taxon>
        <taxon>Aspergillus subgen. Circumdati</taxon>
    </lineage>
</organism>
<dbReference type="GO" id="GO:0005664">
    <property type="term" value="C:nuclear origin of replication recognition complex"/>
    <property type="evidence" value="ECO:0007669"/>
    <property type="project" value="TreeGrafter"/>
</dbReference>
<dbReference type="SUPFAM" id="SSF52540">
    <property type="entry name" value="P-loop containing nucleoside triphosphate hydrolases"/>
    <property type="match status" value="1"/>
</dbReference>
<dbReference type="InterPro" id="IPR041664">
    <property type="entry name" value="AAA_16"/>
</dbReference>
<evidence type="ECO:0000256" key="7">
    <source>
        <dbReference type="SAM" id="MobiDB-lite"/>
    </source>
</evidence>
<dbReference type="AlphaFoldDB" id="A0A2I2G517"/>
<dbReference type="CDD" id="cd00009">
    <property type="entry name" value="AAA"/>
    <property type="match status" value="1"/>
</dbReference>
<gene>
    <name evidence="9" type="ORF">P170DRAFT_427131</name>
</gene>
<evidence type="ECO:0000256" key="4">
    <source>
        <dbReference type="ARBA" id="ARBA00022705"/>
    </source>
</evidence>
<dbReference type="GeneID" id="36555457"/>
<dbReference type="Gene3D" id="3.40.50.300">
    <property type="entry name" value="P-loop containing nucleotide triphosphate hydrolases"/>
    <property type="match status" value="1"/>
</dbReference>
<keyword evidence="10" id="KW-1185">Reference proteome</keyword>
<feature type="compositionally biased region" description="Acidic residues" evidence="7">
    <location>
        <begin position="149"/>
        <end position="174"/>
    </location>
</feature>
<evidence type="ECO:0000256" key="6">
    <source>
        <dbReference type="ARBA" id="ARBA00023242"/>
    </source>
</evidence>
<dbReference type="InterPro" id="IPR032705">
    <property type="entry name" value="ORC4_C"/>
</dbReference>
<proteinExistence type="inferred from homology"/>
<evidence type="ECO:0000256" key="1">
    <source>
        <dbReference type="ARBA" id="ARBA00004123"/>
    </source>
</evidence>
<feature type="compositionally biased region" description="Basic residues" evidence="7">
    <location>
        <begin position="178"/>
        <end position="194"/>
    </location>
</feature>
<accession>A0A2I2G517</accession>
<comment type="subcellular location">
    <subcellularLocation>
        <location evidence="1">Nucleus</location>
    </subcellularLocation>
</comment>
<comment type="similarity">
    <text evidence="2">Belongs to the ORC4 family.</text>
</comment>
<comment type="caution">
    <text evidence="9">The sequence shown here is derived from an EMBL/GenBank/DDBJ whole genome shotgun (WGS) entry which is preliminary data.</text>
</comment>
<dbReference type="SMART" id="SM00382">
    <property type="entry name" value="AAA"/>
    <property type="match status" value="1"/>
</dbReference>
<evidence type="ECO:0000259" key="8">
    <source>
        <dbReference type="SMART" id="SM00382"/>
    </source>
</evidence>
<dbReference type="EMBL" id="MSFO01000005">
    <property type="protein sequence ID" value="PLB47972.1"/>
    <property type="molecule type" value="Genomic_DNA"/>
</dbReference>
<dbReference type="FunFam" id="3.40.50.300:FF:001597">
    <property type="entry name" value="Origin recognition complex subunit Orc4"/>
    <property type="match status" value="1"/>
</dbReference>
<dbReference type="VEuPathDB" id="FungiDB:P170DRAFT_427131"/>
<dbReference type="STRING" id="1392250.A0A2I2G517"/>
<evidence type="ECO:0000313" key="9">
    <source>
        <dbReference type="EMBL" id="PLB47972.1"/>
    </source>
</evidence>